<dbReference type="EMBL" id="JADWDJ010000022">
    <property type="protein sequence ID" value="KAG5263026.1"/>
    <property type="molecule type" value="Genomic_DNA"/>
</dbReference>
<dbReference type="Proteomes" id="UP000823561">
    <property type="component" value="Chromosome 22"/>
</dbReference>
<feature type="compositionally biased region" description="Basic residues" evidence="4">
    <location>
        <begin position="1"/>
        <end position="15"/>
    </location>
</feature>
<dbReference type="PANTHER" id="PTHR12549">
    <property type="entry name" value="JMJC DOMAIN-CONTAINING HISTONE DEMETHYLATION PROTEIN"/>
    <property type="match status" value="1"/>
</dbReference>
<dbReference type="GO" id="GO:0031490">
    <property type="term" value="F:chromatin DNA binding"/>
    <property type="evidence" value="ECO:0007669"/>
    <property type="project" value="TreeGrafter"/>
</dbReference>
<dbReference type="GO" id="GO:0000118">
    <property type="term" value="C:histone deacetylase complex"/>
    <property type="evidence" value="ECO:0007669"/>
    <property type="project" value="TreeGrafter"/>
</dbReference>
<comment type="caution">
    <text evidence="5">The sequence shown here is derived from an EMBL/GenBank/DDBJ whole genome shotgun (WGS) entry which is preliminary data.</text>
</comment>
<dbReference type="InterPro" id="IPR045109">
    <property type="entry name" value="LSDs-like"/>
</dbReference>
<feature type="region of interest" description="Disordered" evidence="4">
    <location>
        <begin position="325"/>
        <end position="369"/>
    </location>
</feature>
<dbReference type="AlphaFoldDB" id="A0AAV6FMK9"/>
<evidence type="ECO:0000256" key="3">
    <source>
        <dbReference type="ARBA" id="ARBA00023242"/>
    </source>
</evidence>
<evidence type="ECO:0000256" key="4">
    <source>
        <dbReference type="SAM" id="MobiDB-lite"/>
    </source>
</evidence>
<keyword evidence="3" id="KW-0539">Nucleus</keyword>
<sequence>MEQRAKRQPKPTYKKKQNDMQRRKEDDDNKPNGIFRSAREKTKLKLASSNGIPRSVLKDWRKVKKLKQTGESFLQDDSCSEIGPNLQKCRECRVVRSKKGEEPAHSPVFCRFYYFRRLSYSKNGVIRIDGFSSPDQYDEEALSLWAPDMYEENELDLDTSKYILSYIGDKFCQLVLTENTAAGWIKKDAKIAWKRAVRGVREMCDACEATLFNIHWVCQKCGFVVCLDCYKAKERKSSKDKELYAWLKCVKGQPHDHKHLMPTQIIPGTVLTELVNAMHTLREKYGIRAHCVCAASKQTALLGKLPSTNGVSQVLQNVLNHSNKISLCKPEGPPTNATPKPETNGGGAGSPASDTGSDPKLTPPESQSPLHFLADLAEQKSREEKKENKESLKSVKEEVGEAVEALHCKATSLASAASEQGSTLRDLLTTTAGKLRLGSTDAGIAFAPVYSTAAQVAVNVERAMSSCTLFVPSPLAFVYILSFICSFCSPLPPRRARPTPTCPSILGGIAIPVVKQRSASPAGIAGAETGARRRGDPGWRKPSDQMTRPQRPSCAADIAHCWLYGQKMLWLKDHRNSSNWKLFRECWKQGQPVLVSGVHKKLNASLWKAESFNQEFADHQGDLLNCKDSVVISNSGIKEFWDGFEDLTSEFYLIM</sequence>
<protein>
    <submittedName>
        <fullName evidence="5">Uncharacterized protein</fullName>
    </submittedName>
</protein>
<evidence type="ECO:0000256" key="2">
    <source>
        <dbReference type="ARBA" id="ARBA00022723"/>
    </source>
</evidence>
<feature type="region of interest" description="Disordered" evidence="4">
    <location>
        <begin position="1"/>
        <end position="40"/>
    </location>
</feature>
<feature type="region of interest" description="Disordered" evidence="4">
    <location>
        <begin position="520"/>
        <end position="550"/>
    </location>
</feature>
<gene>
    <name evidence="5" type="ORF">AALO_G00281640</name>
</gene>
<keyword evidence="6" id="KW-1185">Reference proteome</keyword>
<name>A0AAV6FMK9_9TELE</name>
<evidence type="ECO:0000313" key="5">
    <source>
        <dbReference type="EMBL" id="KAG5263026.1"/>
    </source>
</evidence>
<comment type="subcellular location">
    <subcellularLocation>
        <location evidence="1">Nucleus</location>
    </subcellularLocation>
</comment>
<dbReference type="SUPFAM" id="SSF51197">
    <property type="entry name" value="Clavaminate synthase-like"/>
    <property type="match status" value="1"/>
</dbReference>
<dbReference type="GO" id="GO:0000785">
    <property type="term" value="C:chromatin"/>
    <property type="evidence" value="ECO:0007669"/>
    <property type="project" value="TreeGrafter"/>
</dbReference>
<organism evidence="5 6">
    <name type="scientific">Alosa alosa</name>
    <name type="common">allis shad</name>
    <dbReference type="NCBI Taxonomy" id="278164"/>
    <lineage>
        <taxon>Eukaryota</taxon>
        <taxon>Metazoa</taxon>
        <taxon>Chordata</taxon>
        <taxon>Craniata</taxon>
        <taxon>Vertebrata</taxon>
        <taxon>Euteleostomi</taxon>
        <taxon>Actinopterygii</taxon>
        <taxon>Neopterygii</taxon>
        <taxon>Teleostei</taxon>
        <taxon>Clupei</taxon>
        <taxon>Clupeiformes</taxon>
        <taxon>Clupeoidei</taxon>
        <taxon>Clupeidae</taxon>
        <taxon>Alosa</taxon>
    </lineage>
</organism>
<dbReference type="PANTHER" id="PTHR12549:SF6">
    <property type="entry name" value="JMJC DOMAIN-CONTAINING HISTONE DEMETHYLATION PROTEIN 2C-RELATED"/>
    <property type="match status" value="1"/>
</dbReference>
<feature type="compositionally biased region" description="Basic and acidic residues" evidence="4">
    <location>
        <begin position="530"/>
        <end position="543"/>
    </location>
</feature>
<evidence type="ECO:0000313" key="6">
    <source>
        <dbReference type="Proteomes" id="UP000823561"/>
    </source>
</evidence>
<accession>A0AAV6FMK9</accession>
<proteinExistence type="predicted"/>
<dbReference type="GO" id="GO:0003712">
    <property type="term" value="F:transcription coregulator activity"/>
    <property type="evidence" value="ECO:0007669"/>
    <property type="project" value="TreeGrafter"/>
</dbReference>
<dbReference type="Gene3D" id="2.60.120.650">
    <property type="entry name" value="Cupin"/>
    <property type="match status" value="1"/>
</dbReference>
<keyword evidence="2" id="KW-0479">Metal-binding</keyword>
<feature type="compositionally biased region" description="Basic and acidic residues" evidence="4">
    <location>
        <begin position="16"/>
        <end position="30"/>
    </location>
</feature>
<dbReference type="GO" id="GO:0046872">
    <property type="term" value="F:metal ion binding"/>
    <property type="evidence" value="ECO:0007669"/>
    <property type="project" value="UniProtKB-KW"/>
</dbReference>
<evidence type="ECO:0000256" key="1">
    <source>
        <dbReference type="ARBA" id="ARBA00004123"/>
    </source>
</evidence>
<dbReference type="GO" id="GO:0006357">
    <property type="term" value="P:regulation of transcription by RNA polymerase II"/>
    <property type="evidence" value="ECO:0007669"/>
    <property type="project" value="TreeGrafter"/>
</dbReference>
<reference evidence="5" key="1">
    <citation type="submission" date="2020-10" db="EMBL/GenBank/DDBJ databases">
        <title>Chromosome-scale genome assembly of the Allis shad, Alosa alosa.</title>
        <authorList>
            <person name="Margot Z."/>
            <person name="Christophe K."/>
            <person name="Cabau C."/>
            <person name="Louis A."/>
            <person name="Berthelot C."/>
            <person name="Parey E."/>
            <person name="Roest Crollius H."/>
            <person name="Montfort J."/>
            <person name="Robinson-Rechavi M."/>
            <person name="Bucao C."/>
            <person name="Bouchez O."/>
            <person name="Gislard M."/>
            <person name="Lluch J."/>
            <person name="Milhes M."/>
            <person name="Lampietro C."/>
            <person name="Lopez Roques C."/>
            <person name="Donnadieu C."/>
            <person name="Braasch I."/>
            <person name="Desvignes T."/>
            <person name="Postlethwait J."/>
            <person name="Bobe J."/>
            <person name="Guiguen Y."/>
        </authorList>
    </citation>
    <scope>NUCLEOTIDE SEQUENCE</scope>
    <source>
        <strain evidence="5">M-15738</strain>
        <tissue evidence="5">Blood</tissue>
    </source>
</reference>
<dbReference type="GO" id="GO:0032454">
    <property type="term" value="F:histone H3K9 demethylase activity"/>
    <property type="evidence" value="ECO:0007669"/>
    <property type="project" value="InterPro"/>
</dbReference>